<evidence type="ECO:0000313" key="1">
    <source>
        <dbReference type="EMBL" id="KAJ1081061.1"/>
    </source>
</evidence>
<gene>
    <name evidence="1" type="ORF">NDU88_001245</name>
</gene>
<dbReference type="AlphaFoldDB" id="A0AAV7KP20"/>
<sequence>MGASGYEIVLYCRRRALDLPTHTLTVVQAWREASHYLGVLSAVAPLWTGDFLKKVSALQGFSRWALIGIEHLGDMWRNNAMIPFEDLQTECALQKVERYRNLRLRHALRSHLHMSEQIQDTMLLEDRILTEPLPEHAISIIDRILSSNSPNPNERLRVAWEEDVGPMDEDEWADVLKSAREVAIWTFFRLVQLWILHWSYLPRVRLQQMGRTQSDLCVRCQGHSIT</sequence>
<dbReference type="Proteomes" id="UP001066276">
    <property type="component" value="Chromosome 12"/>
</dbReference>
<name>A0AAV7KP20_PLEWA</name>
<evidence type="ECO:0000313" key="2">
    <source>
        <dbReference type="Proteomes" id="UP001066276"/>
    </source>
</evidence>
<keyword evidence="2" id="KW-1185">Reference proteome</keyword>
<dbReference type="EMBL" id="JANPWB010000016">
    <property type="protein sequence ID" value="KAJ1081061.1"/>
    <property type="molecule type" value="Genomic_DNA"/>
</dbReference>
<proteinExistence type="predicted"/>
<comment type="caution">
    <text evidence="1">The sequence shown here is derived from an EMBL/GenBank/DDBJ whole genome shotgun (WGS) entry which is preliminary data.</text>
</comment>
<reference evidence="1" key="1">
    <citation type="journal article" date="2022" name="bioRxiv">
        <title>Sequencing and chromosome-scale assembly of the giantPleurodeles waltlgenome.</title>
        <authorList>
            <person name="Brown T."/>
            <person name="Elewa A."/>
            <person name="Iarovenko S."/>
            <person name="Subramanian E."/>
            <person name="Araus A.J."/>
            <person name="Petzold A."/>
            <person name="Susuki M."/>
            <person name="Suzuki K.-i.T."/>
            <person name="Hayashi T."/>
            <person name="Toyoda A."/>
            <person name="Oliveira C."/>
            <person name="Osipova E."/>
            <person name="Leigh N.D."/>
            <person name="Simon A."/>
            <person name="Yun M.H."/>
        </authorList>
    </citation>
    <scope>NUCLEOTIDE SEQUENCE</scope>
    <source>
        <strain evidence="1">20211129_DDA</strain>
        <tissue evidence="1">Liver</tissue>
    </source>
</reference>
<protein>
    <submittedName>
        <fullName evidence="1">Uncharacterized protein</fullName>
    </submittedName>
</protein>
<organism evidence="1 2">
    <name type="scientific">Pleurodeles waltl</name>
    <name type="common">Iberian ribbed newt</name>
    <dbReference type="NCBI Taxonomy" id="8319"/>
    <lineage>
        <taxon>Eukaryota</taxon>
        <taxon>Metazoa</taxon>
        <taxon>Chordata</taxon>
        <taxon>Craniata</taxon>
        <taxon>Vertebrata</taxon>
        <taxon>Euteleostomi</taxon>
        <taxon>Amphibia</taxon>
        <taxon>Batrachia</taxon>
        <taxon>Caudata</taxon>
        <taxon>Salamandroidea</taxon>
        <taxon>Salamandridae</taxon>
        <taxon>Pleurodelinae</taxon>
        <taxon>Pleurodeles</taxon>
    </lineage>
</organism>
<accession>A0AAV7KP20</accession>